<feature type="compositionally biased region" description="Basic and acidic residues" evidence="1">
    <location>
        <begin position="101"/>
        <end position="125"/>
    </location>
</feature>
<reference evidence="2 3" key="1">
    <citation type="journal article" date="2018" name="PLoS Genet.">
        <title>Population sequencing reveals clonal diversity and ancestral inbreeding in the grapevine cultivar Chardonnay.</title>
        <authorList>
            <person name="Roach M.J."/>
            <person name="Johnson D.L."/>
            <person name="Bohlmann J."/>
            <person name="van Vuuren H.J."/>
            <person name="Jones S.J."/>
            <person name="Pretorius I.S."/>
            <person name="Schmidt S.A."/>
            <person name="Borneman A.R."/>
        </authorList>
    </citation>
    <scope>NUCLEOTIDE SEQUENCE [LARGE SCALE GENOMIC DNA]</scope>
    <source>
        <strain evidence="3">cv. Chardonnay</strain>
        <tissue evidence="2">Leaf</tissue>
    </source>
</reference>
<accession>A0A438DMP4</accession>
<organism evidence="2 3">
    <name type="scientific">Vitis vinifera</name>
    <name type="common">Grape</name>
    <dbReference type="NCBI Taxonomy" id="29760"/>
    <lineage>
        <taxon>Eukaryota</taxon>
        <taxon>Viridiplantae</taxon>
        <taxon>Streptophyta</taxon>
        <taxon>Embryophyta</taxon>
        <taxon>Tracheophyta</taxon>
        <taxon>Spermatophyta</taxon>
        <taxon>Magnoliopsida</taxon>
        <taxon>eudicotyledons</taxon>
        <taxon>Gunneridae</taxon>
        <taxon>Pentapetalae</taxon>
        <taxon>rosids</taxon>
        <taxon>Vitales</taxon>
        <taxon>Vitaceae</taxon>
        <taxon>Viteae</taxon>
        <taxon>Vitis</taxon>
    </lineage>
</organism>
<comment type="caution">
    <text evidence="2">The sequence shown here is derived from an EMBL/GenBank/DDBJ whole genome shotgun (WGS) entry which is preliminary data.</text>
</comment>
<sequence>MLCSTQAEYQHPPEHKNERQRILEGICETIWPSRTPNRGLQHGCCPTDLQRSICPGTPFFESLAKKPPTTMDDLFRRANKYSMLEDDVRAATQQVLVAGRASRDNADRHAKPPDRPKPVDRRQDGPSRPIGRPSHPYPAPKAVINYINGGPSDEEYDSRRKRQKLLRAASIRERINSIRPGLTGEGPRPIDGTIIFPPVDPTRTLQPHRDALILSLEIGDFDVRRILVDPAVQPIWCKHQSLAIWDIVSRVSKTPDESYPDSTDHQPHP</sequence>
<feature type="region of interest" description="Disordered" evidence="1">
    <location>
        <begin position="99"/>
        <end position="141"/>
    </location>
</feature>
<proteinExistence type="predicted"/>
<dbReference type="Proteomes" id="UP000288805">
    <property type="component" value="Unassembled WGS sequence"/>
</dbReference>
<evidence type="ECO:0000313" key="2">
    <source>
        <dbReference type="EMBL" id="RVW36716.1"/>
    </source>
</evidence>
<dbReference type="EMBL" id="QGNW01001565">
    <property type="protein sequence ID" value="RVW36716.1"/>
    <property type="molecule type" value="Genomic_DNA"/>
</dbReference>
<evidence type="ECO:0000313" key="3">
    <source>
        <dbReference type="Proteomes" id="UP000288805"/>
    </source>
</evidence>
<evidence type="ECO:0000256" key="1">
    <source>
        <dbReference type="SAM" id="MobiDB-lite"/>
    </source>
</evidence>
<protein>
    <submittedName>
        <fullName evidence="2">Uncharacterized protein</fullName>
    </submittedName>
</protein>
<dbReference type="AlphaFoldDB" id="A0A438DMP4"/>
<name>A0A438DMP4_VITVI</name>
<gene>
    <name evidence="2" type="ORF">CK203_099225</name>
</gene>